<dbReference type="Proteomes" id="UP000187412">
    <property type="component" value="Unassembled WGS sequence"/>
</dbReference>
<name>A0ABX3HEL8_PAEBO</name>
<feature type="domain" description="Bacterial sugar transferase" evidence="2">
    <location>
        <begin position="8"/>
        <end position="182"/>
    </location>
</feature>
<evidence type="ECO:0000313" key="3">
    <source>
        <dbReference type="EMBL" id="OMD48001.1"/>
    </source>
</evidence>
<proteinExistence type="inferred from homology"/>
<dbReference type="PANTHER" id="PTHR30576:SF8">
    <property type="entry name" value="UNDECAPRENYL-PHOSPHATE GALACTOSE PHOSPHOTRANSFERASE"/>
    <property type="match status" value="1"/>
</dbReference>
<dbReference type="PANTHER" id="PTHR30576">
    <property type="entry name" value="COLANIC BIOSYNTHESIS UDP-GLUCOSE LIPID CARRIER TRANSFERASE"/>
    <property type="match status" value="1"/>
</dbReference>
<dbReference type="InterPro" id="IPR003362">
    <property type="entry name" value="Bact_transf"/>
</dbReference>
<evidence type="ECO:0000256" key="1">
    <source>
        <dbReference type="ARBA" id="ARBA00006464"/>
    </source>
</evidence>
<evidence type="ECO:0000259" key="2">
    <source>
        <dbReference type="Pfam" id="PF02397"/>
    </source>
</evidence>
<comment type="similarity">
    <text evidence="1">Belongs to the bacterial sugar transferase family.</text>
</comment>
<dbReference type="EMBL" id="MPTB01000013">
    <property type="protein sequence ID" value="OMD48001.1"/>
    <property type="molecule type" value="Genomic_DNA"/>
</dbReference>
<gene>
    <name evidence="3" type="ORF">BSK56_11855</name>
</gene>
<evidence type="ECO:0000313" key="4">
    <source>
        <dbReference type="Proteomes" id="UP000187412"/>
    </source>
</evidence>
<dbReference type="Pfam" id="PF02397">
    <property type="entry name" value="Bac_transf"/>
    <property type="match status" value="1"/>
</dbReference>
<keyword evidence="4" id="KW-1185">Reference proteome</keyword>
<sequence length="206" mass="23735">MKPYLLIKRMLDCFFACLLLIIASPIMFAASIAIMVSSKGPLLFRQKRPGINGEIFTVFKFRTMSLDRDSNGDLLPDIERMTRVGSFLRKTSIDELPQLFNIIRGEMSFIGPRPLLVEYLEYYSKEELRRHDVIPGISGWAQVNGRNSISWDEKFKLDLWYVDHISFLLDLKIVIKTMLNVIRKTGINNSEVITMSSLSSLRKHNS</sequence>
<comment type="caution">
    <text evidence="3">The sequence shown here is derived from an EMBL/GenBank/DDBJ whole genome shotgun (WGS) entry which is preliminary data.</text>
</comment>
<organism evidence="3 4">
    <name type="scientific">Paenibacillus borealis</name>
    <dbReference type="NCBI Taxonomy" id="160799"/>
    <lineage>
        <taxon>Bacteria</taxon>
        <taxon>Bacillati</taxon>
        <taxon>Bacillota</taxon>
        <taxon>Bacilli</taxon>
        <taxon>Bacillales</taxon>
        <taxon>Paenibacillaceae</taxon>
        <taxon>Paenibacillus</taxon>
    </lineage>
</organism>
<reference evidence="3 4" key="1">
    <citation type="submission" date="2016-10" db="EMBL/GenBank/DDBJ databases">
        <title>Paenibacillus species isolates.</title>
        <authorList>
            <person name="Beno S.M."/>
        </authorList>
    </citation>
    <scope>NUCLEOTIDE SEQUENCE [LARGE SCALE GENOMIC DNA]</scope>
    <source>
        <strain evidence="3 4">FSL H7-0744</strain>
    </source>
</reference>
<accession>A0ABX3HEL8</accession>
<protein>
    <submittedName>
        <fullName evidence="3">Lipid carrier--UDP-N-acetylgalactosaminyltransferase</fullName>
    </submittedName>
</protein>